<dbReference type="AlphaFoldDB" id="A0A3S4HNB6"/>
<organism evidence="1 2">
    <name type="scientific">Chromobacterium violaceum</name>
    <dbReference type="NCBI Taxonomy" id="536"/>
    <lineage>
        <taxon>Bacteria</taxon>
        <taxon>Pseudomonadati</taxon>
        <taxon>Pseudomonadota</taxon>
        <taxon>Betaproteobacteria</taxon>
        <taxon>Neisseriales</taxon>
        <taxon>Chromobacteriaceae</taxon>
        <taxon>Chromobacterium</taxon>
    </lineage>
</organism>
<evidence type="ECO:0000313" key="1">
    <source>
        <dbReference type="EMBL" id="VEB40795.1"/>
    </source>
</evidence>
<reference evidence="1 2" key="1">
    <citation type="submission" date="2018-12" db="EMBL/GenBank/DDBJ databases">
        <authorList>
            <consortium name="Pathogen Informatics"/>
        </authorList>
    </citation>
    <scope>NUCLEOTIDE SEQUENCE [LARGE SCALE GENOMIC DNA]</scope>
    <source>
        <strain evidence="1 2">NCTC9695</strain>
    </source>
</reference>
<sequence length="70" mass="8286">MAEVLALEQGDTDKLTEYSPRQLLDLVFQVFGDKDVLDNYQRAATSSAPPSWNWRRWAARRKRCRCGWRR</sequence>
<gene>
    <name evidence="1" type="ORF">NCTC9695_01198</name>
</gene>
<protein>
    <submittedName>
        <fullName evidence="1">Uncharacterized protein</fullName>
    </submittedName>
</protein>
<dbReference type="Proteomes" id="UP000275777">
    <property type="component" value="Chromosome"/>
</dbReference>
<accession>A0A3S4HNB6</accession>
<evidence type="ECO:0000313" key="2">
    <source>
        <dbReference type="Proteomes" id="UP000275777"/>
    </source>
</evidence>
<proteinExistence type="predicted"/>
<name>A0A3S4HNB6_CHRVL</name>
<dbReference type="EMBL" id="LR134182">
    <property type="protein sequence ID" value="VEB40795.1"/>
    <property type="molecule type" value="Genomic_DNA"/>
</dbReference>